<evidence type="ECO:0000313" key="2">
    <source>
        <dbReference type="EMBL" id="MBD9357923.1"/>
    </source>
</evidence>
<proteinExistence type="predicted"/>
<sequence length="298" mass="32296">MRQKLCLVIILIALTACSSKPTRVSSTQNYNADLISSTINPPVTLAFAEGLITGIPAEKSEKAKIPSTATKKDIEWWSAVAEDTKNNLFLCNREGLFAKLGVVYAMGYGVQKDEKAAVKWFTKAASYARNEHDGLFCESVHIAEYNLGVMYENGLGVTKNQATALEWYTKAEAGNNSSAQLKMGYLYGTGSMGVKKDVSKPVSLFSKANSTGYGPHRVKRIALRNLGFIANGGLGDQKDQIHAYVFYASAAREGDAESQAPADGIRATLTATQLGEAETLLKKIPVKKYSSELIDAEF</sequence>
<dbReference type="InterPro" id="IPR011990">
    <property type="entry name" value="TPR-like_helical_dom_sf"/>
</dbReference>
<dbReference type="SUPFAM" id="SSF81901">
    <property type="entry name" value="HCP-like"/>
    <property type="match status" value="1"/>
</dbReference>
<keyword evidence="1" id="KW-0732">Signal</keyword>
<feature type="chain" id="PRO_5045086358" evidence="1">
    <location>
        <begin position="19"/>
        <end position="298"/>
    </location>
</feature>
<organism evidence="2 3">
    <name type="scientific">Methylomonas albis</name>
    <dbReference type="NCBI Taxonomy" id="1854563"/>
    <lineage>
        <taxon>Bacteria</taxon>
        <taxon>Pseudomonadati</taxon>
        <taxon>Pseudomonadota</taxon>
        <taxon>Gammaproteobacteria</taxon>
        <taxon>Methylococcales</taxon>
        <taxon>Methylococcaceae</taxon>
        <taxon>Methylomonas</taxon>
    </lineage>
</organism>
<dbReference type="PROSITE" id="PS51257">
    <property type="entry name" value="PROKAR_LIPOPROTEIN"/>
    <property type="match status" value="1"/>
</dbReference>
<accession>A0ABR9D6K2</accession>
<dbReference type="InterPro" id="IPR052945">
    <property type="entry name" value="Mitotic_Regulator"/>
</dbReference>
<dbReference type="SMART" id="SM00671">
    <property type="entry name" value="SEL1"/>
    <property type="match status" value="4"/>
</dbReference>
<gene>
    <name evidence="2" type="ORF">IE877_18955</name>
</gene>
<dbReference type="InterPro" id="IPR006597">
    <property type="entry name" value="Sel1-like"/>
</dbReference>
<dbReference type="EMBL" id="JACXSS010000001">
    <property type="protein sequence ID" value="MBD9357923.1"/>
    <property type="molecule type" value="Genomic_DNA"/>
</dbReference>
<dbReference type="PANTHER" id="PTHR43628:SF1">
    <property type="entry name" value="CHITIN SYNTHASE REGULATORY FACTOR 2-RELATED"/>
    <property type="match status" value="1"/>
</dbReference>
<feature type="signal peptide" evidence="1">
    <location>
        <begin position="1"/>
        <end position="18"/>
    </location>
</feature>
<dbReference type="Proteomes" id="UP000652176">
    <property type="component" value="Unassembled WGS sequence"/>
</dbReference>
<comment type="caution">
    <text evidence="2">The sequence shown here is derived from an EMBL/GenBank/DDBJ whole genome shotgun (WGS) entry which is preliminary data.</text>
</comment>
<dbReference type="Pfam" id="PF08238">
    <property type="entry name" value="Sel1"/>
    <property type="match status" value="4"/>
</dbReference>
<dbReference type="RefSeq" id="WP_192376171.1">
    <property type="nucleotide sequence ID" value="NZ_CAJHIV010000001.1"/>
</dbReference>
<dbReference type="PANTHER" id="PTHR43628">
    <property type="entry name" value="ACTIVATOR OF C KINASE PROTEIN 1-RELATED"/>
    <property type="match status" value="1"/>
</dbReference>
<evidence type="ECO:0000256" key="1">
    <source>
        <dbReference type="SAM" id="SignalP"/>
    </source>
</evidence>
<keyword evidence="3" id="KW-1185">Reference proteome</keyword>
<reference evidence="2 3" key="1">
    <citation type="submission" date="2020-09" db="EMBL/GenBank/DDBJ databases">
        <title>Methylomonas albis sp. nov. and Methylomonas fluvii sp. nov.: Two cold-adapted methanotrophs from the River Elbe and an amended description of Methylovulum psychrotolerans strain Eb1.</title>
        <authorList>
            <person name="Bussmann I.K."/>
            <person name="Klings K.-W."/>
            <person name="Warnstedt J."/>
            <person name="Hoppert M."/>
            <person name="Saborowski A."/>
            <person name="Horn F."/>
            <person name="Liebner S."/>
        </authorList>
    </citation>
    <scope>NUCLEOTIDE SEQUENCE [LARGE SCALE GENOMIC DNA]</scope>
    <source>
        <strain evidence="2 3">EbA</strain>
    </source>
</reference>
<protein>
    <submittedName>
        <fullName evidence="2">Sel1 repeat family protein</fullName>
    </submittedName>
</protein>
<name>A0ABR9D6K2_9GAMM</name>
<dbReference type="Gene3D" id="1.25.40.10">
    <property type="entry name" value="Tetratricopeptide repeat domain"/>
    <property type="match status" value="2"/>
</dbReference>
<evidence type="ECO:0000313" key="3">
    <source>
        <dbReference type="Proteomes" id="UP000652176"/>
    </source>
</evidence>